<feature type="domain" description="ABC transporter" evidence="12">
    <location>
        <begin position="451"/>
        <end position="685"/>
    </location>
</feature>
<keyword evidence="6 14" id="KW-0067">ATP-binding</keyword>
<feature type="domain" description="ABC transmembrane type-1" evidence="13">
    <location>
        <begin position="125"/>
        <end position="404"/>
    </location>
</feature>
<feature type="transmembrane region" description="Helical" evidence="11">
    <location>
        <begin position="378"/>
        <end position="402"/>
    </location>
</feature>
<dbReference type="Gene3D" id="3.40.50.300">
    <property type="entry name" value="P-loop containing nucleotide triphosphate hydrolases"/>
    <property type="match status" value="1"/>
</dbReference>
<evidence type="ECO:0000256" key="11">
    <source>
        <dbReference type="SAM" id="Phobius"/>
    </source>
</evidence>
<dbReference type="FunFam" id="3.40.50.300:FF:000299">
    <property type="entry name" value="ABC transporter ATP-binding protein/permease"/>
    <property type="match status" value="1"/>
</dbReference>
<feature type="transmembrane region" description="Helical" evidence="11">
    <location>
        <begin position="123"/>
        <end position="145"/>
    </location>
</feature>
<dbReference type="InterPro" id="IPR003593">
    <property type="entry name" value="AAA+_ATPase"/>
</dbReference>
<dbReference type="Proteomes" id="UP000316603">
    <property type="component" value="Unassembled WGS sequence"/>
</dbReference>
<dbReference type="InterPro" id="IPR039421">
    <property type="entry name" value="Type_1_exporter"/>
</dbReference>
<dbReference type="PROSITE" id="PS00211">
    <property type="entry name" value="ABC_TRANSPORTER_1"/>
    <property type="match status" value="1"/>
</dbReference>
<evidence type="ECO:0000256" key="8">
    <source>
        <dbReference type="ARBA" id="ARBA00023136"/>
    </source>
</evidence>
<keyword evidence="2" id="KW-0813">Transport</keyword>
<dbReference type="InterPro" id="IPR017871">
    <property type="entry name" value="ABC_transporter-like_CS"/>
</dbReference>
<protein>
    <submittedName>
        <fullName evidence="14">ATP-binding cassette subfamily B protein/ATP-binding cassette subfamily C protein</fullName>
    </submittedName>
</protein>
<keyword evidence="5" id="KW-0547">Nucleotide-binding</keyword>
<feature type="compositionally biased region" description="Low complexity" evidence="10">
    <location>
        <begin position="425"/>
        <end position="435"/>
    </location>
</feature>
<dbReference type="GO" id="GO:0016887">
    <property type="term" value="F:ATP hydrolysis activity"/>
    <property type="evidence" value="ECO:0007669"/>
    <property type="project" value="InterPro"/>
</dbReference>
<feature type="compositionally biased region" description="Low complexity" evidence="10">
    <location>
        <begin position="19"/>
        <end position="32"/>
    </location>
</feature>
<dbReference type="SUPFAM" id="SSF90123">
    <property type="entry name" value="ABC transporter transmembrane region"/>
    <property type="match status" value="1"/>
</dbReference>
<feature type="region of interest" description="Disordered" evidence="10">
    <location>
        <begin position="1"/>
        <end position="105"/>
    </location>
</feature>
<feature type="transmembrane region" description="Helical" evidence="11">
    <location>
        <begin position="236"/>
        <end position="256"/>
    </location>
</feature>
<dbReference type="InterPro" id="IPR003439">
    <property type="entry name" value="ABC_transporter-like_ATP-bd"/>
</dbReference>
<keyword evidence="4 11" id="KW-0812">Transmembrane</keyword>
<dbReference type="PANTHER" id="PTHR43394">
    <property type="entry name" value="ATP-DEPENDENT PERMEASE MDL1, MITOCHONDRIAL"/>
    <property type="match status" value="1"/>
</dbReference>
<evidence type="ECO:0000256" key="7">
    <source>
        <dbReference type="ARBA" id="ARBA00022989"/>
    </source>
</evidence>
<comment type="similarity">
    <text evidence="9">Belongs to the ABC transporter superfamily. Lipid exporter (TC 3.A.1.106) family.</text>
</comment>
<feature type="region of interest" description="Disordered" evidence="10">
    <location>
        <begin position="420"/>
        <end position="448"/>
    </location>
</feature>
<dbReference type="EMBL" id="VIWV01000001">
    <property type="protein sequence ID" value="TWF84175.1"/>
    <property type="molecule type" value="Genomic_DNA"/>
</dbReference>
<evidence type="ECO:0000259" key="12">
    <source>
        <dbReference type="PROSITE" id="PS50893"/>
    </source>
</evidence>
<dbReference type="SUPFAM" id="SSF52540">
    <property type="entry name" value="P-loop containing nucleoside triphosphate hydrolases"/>
    <property type="match status" value="1"/>
</dbReference>
<name>A0A561TAM8_9ACTN</name>
<comment type="caution">
    <text evidence="14">The sequence shown here is derived from an EMBL/GenBank/DDBJ whole genome shotgun (WGS) entry which is preliminary data.</text>
</comment>
<dbReference type="InterPro" id="IPR036640">
    <property type="entry name" value="ABC1_TM_sf"/>
</dbReference>
<evidence type="ECO:0000256" key="2">
    <source>
        <dbReference type="ARBA" id="ARBA00022448"/>
    </source>
</evidence>
<accession>A0A561TAM8</accession>
<feature type="transmembrane region" description="Helical" evidence="11">
    <location>
        <begin position="347"/>
        <end position="366"/>
    </location>
</feature>
<dbReference type="GO" id="GO:0015421">
    <property type="term" value="F:ABC-type oligopeptide transporter activity"/>
    <property type="evidence" value="ECO:0007669"/>
    <property type="project" value="TreeGrafter"/>
</dbReference>
<gene>
    <name evidence="14" type="ORF">FHX78_111109</name>
</gene>
<evidence type="ECO:0000313" key="14">
    <source>
        <dbReference type="EMBL" id="TWF84175.1"/>
    </source>
</evidence>
<keyword evidence="3" id="KW-1003">Cell membrane</keyword>
<evidence type="ECO:0000256" key="4">
    <source>
        <dbReference type="ARBA" id="ARBA00022692"/>
    </source>
</evidence>
<feature type="transmembrane region" description="Helical" evidence="11">
    <location>
        <begin position="157"/>
        <end position="183"/>
    </location>
</feature>
<evidence type="ECO:0000313" key="15">
    <source>
        <dbReference type="Proteomes" id="UP000316603"/>
    </source>
</evidence>
<dbReference type="PROSITE" id="PS50929">
    <property type="entry name" value="ABC_TM1F"/>
    <property type="match status" value="1"/>
</dbReference>
<dbReference type="PROSITE" id="PS50893">
    <property type="entry name" value="ABC_TRANSPORTER_2"/>
    <property type="match status" value="1"/>
</dbReference>
<reference evidence="14 15" key="1">
    <citation type="submission" date="2019-06" db="EMBL/GenBank/DDBJ databases">
        <title>Sequencing the genomes of 1000 actinobacteria strains.</title>
        <authorList>
            <person name="Klenk H.-P."/>
        </authorList>
    </citation>
    <scope>NUCLEOTIDE SEQUENCE [LARGE SCALE GENOMIC DNA]</scope>
    <source>
        <strain evidence="14 15">DSM 41695</strain>
    </source>
</reference>
<keyword evidence="7 11" id="KW-1133">Transmembrane helix</keyword>
<feature type="transmembrane region" description="Helical" evidence="11">
    <location>
        <begin position="262"/>
        <end position="280"/>
    </location>
</feature>
<proteinExistence type="inferred from homology"/>
<evidence type="ECO:0000256" key="3">
    <source>
        <dbReference type="ARBA" id="ARBA00022475"/>
    </source>
</evidence>
<evidence type="ECO:0000259" key="13">
    <source>
        <dbReference type="PROSITE" id="PS50929"/>
    </source>
</evidence>
<keyword evidence="15" id="KW-1185">Reference proteome</keyword>
<dbReference type="GO" id="GO:0005524">
    <property type="term" value="F:ATP binding"/>
    <property type="evidence" value="ECO:0007669"/>
    <property type="project" value="UniProtKB-KW"/>
</dbReference>
<dbReference type="RefSeq" id="WP_208766179.1">
    <property type="nucleotide sequence ID" value="NZ_BNCE01000008.1"/>
</dbReference>
<dbReference type="Gene3D" id="1.20.1560.10">
    <property type="entry name" value="ABC transporter type 1, transmembrane domain"/>
    <property type="match status" value="1"/>
</dbReference>
<dbReference type="Pfam" id="PF00005">
    <property type="entry name" value="ABC_tran"/>
    <property type="match status" value="1"/>
</dbReference>
<evidence type="ECO:0000256" key="1">
    <source>
        <dbReference type="ARBA" id="ARBA00004651"/>
    </source>
</evidence>
<dbReference type="SMART" id="SM00382">
    <property type="entry name" value="AAA"/>
    <property type="match status" value="1"/>
</dbReference>
<organism evidence="14 15">
    <name type="scientific">Streptomyces capillispiralis</name>
    <dbReference type="NCBI Taxonomy" id="68182"/>
    <lineage>
        <taxon>Bacteria</taxon>
        <taxon>Bacillati</taxon>
        <taxon>Actinomycetota</taxon>
        <taxon>Actinomycetes</taxon>
        <taxon>Kitasatosporales</taxon>
        <taxon>Streptomycetaceae</taxon>
        <taxon>Streptomyces</taxon>
    </lineage>
</organism>
<dbReference type="GO" id="GO:0005886">
    <property type="term" value="C:plasma membrane"/>
    <property type="evidence" value="ECO:0007669"/>
    <property type="project" value="UniProtKB-SubCell"/>
</dbReference>
<dbReference type="CDD" id="cd18551">
    <property type="entry name" value="ABC_6TM_LmrA_like"/>
    <property type="match status" value="1"/>
</dbReference>
<evidence type="ECO:0000256" key="10">
    <source>
        <dbReference type="SAM" id="MobiDB-lite"/>
    </source>
</evidence>
<dbReference type="AlphaFoldDB" id="A0A561TAM8"/>
<evidence type="ECO:0000256" key="9">
    <source>
        <dbReference type="ARBA" id="ARBA00061644"/>
    </source>
</evidence>
<dbReference type="InterPro" id="IPR027417">
    <property type="entry name" value="P-loop_NTPase"/>
</dbReference>
<sequence length="703" mass="74294">MTDAATPDGPPAEDPSPLGRPTGTTDNGTTDNNRTENDRTDNGTTHNNRTENDRTDNGRTPSGRTPAGIPKAGGTAPEGPPGLDDPAPERAGAAAPPGPPDEDRSTRAALRTLHRLTAGHRRAIAVAVLLTLAGSALGLAQPLVARHAVDASTRGQVVWPLLGLLGALFVAEAVTGSLGRFLLERMGEGVVRQLRLGLVDRLLRLEMRAYDHHRSGDLVSRVTADATLLREVVSQALADLVTGSMVAAGAIVLMAWLDPLLLLLVTLTVAVAAAVVTSLLKAIRYASERMQHAVGAIAADLERALGALPMVRVHRAEARETARVGARVQEAHDAGVRTAKLAAVMSPAVELAVQGSFLIVLVVGGLRVGSRTGSLGDLVAFLLYASYLVLPLSSVFQAVGLIQRGMGAHRRIEQAMRLPVEHTGPAVPATRAPARTRPRLEAPRGSEPPALALHNVRFGYDPDRPVLRGVSFTVAPRRQVALVGPSGAGKSTVFALVARFYEPDAGTVLFDGRPAVELGRDACRRRIAVVDQDTHVVHGTLRENIAYAVPDAPEAELRRVVALAGLDEVVDRLPGGLDAFVGERGSTLSGGERQRVALARALLARPSLLLLDEPTSHLDAINEAALTSVMRDVARECALLVVAHRLSTVRHADHIVVLHRGRTVGQGRHEELLASSGLYRELAASQMLRPDGDRSAGRAPSPS</sequence>
<evidence type="ECO:0000256" key="6">
    <source>
        <dbReference type="ARBA" id="ARBA00022840"/>
    </source>
</evidence>
<dbReference type="Pfam" id="PF00664">
    <property type="entry name" value="ABC_membrane"/>
    <property type="match status" value="1"/>
</dbReference>
<dbReference type="PANTHER" id="PTHR43394:SF1">
    <property type="entry name" value="ATP-BINDING CASSETTE SUB-FAMILY B MEMBER 10, MITOCHONDRIAL"/>
    <property type="match status" value="1"/>
</dbReference>
<feature type="compositionally biased region" description="Basic and acidic residues" evidence="10">
    <location>
        <begin position="48"/>
        <end position="57"/>
    </location>
</feature>
<keyword evidence="8 11" id="KW-0472">Membrane</keyword>
<comment type="subcellular location">
    <subcellularLocation>
        <location evidence="1">Cell membrane</location>
        <topology evidence="1">Multi-pass membrane protein</topology>
    </subcellularLocation>
</comment>
<dbReference type="InterPro" id="IPR011527">
    <property type="entry name" value="ABC1_TM_dom"/>
</dbReference>
<evidence type="ECO:0000256" key="5">
    <source>
        <dbReference type="ARBA" id="ARBA00022741"/>
    </source>
</evidence>